<keyword evidence="3" id="KW-1185">Reference proteome</keyword>
<accession>A0A8S1JUN3</accession>
<dbReference type="AlphaFoldDB" id="A0A8S1JUN3"/>
<sequence>MHKNVLHMLSRYDADEDKYSSMRTTKGQTADQIMTNSDVKFTFKNTVRKLVTLKHDINEQSYVNQFTPLILPPKVIIFLLLNIFYLKRLIQDQKTDMAIPLWIIQQGSRIKN</sequence>
<evidence type="ECO:0000256" key="1">
    <source>
        <dbReference type="SAM" id="Phobius"/>
    </source>
</evidence>
<protein>
    <submittedName>
        <fullName evidence="2">Uncharacterized protein</fullName>
    </submittedName>
</protein>
<evidence type="ECO:0000313" key="2">
    <source>
        <dbReference type="EMBL" id="CAD8045887.1"/>
    </source>
</evidence>
<keyword evidence="1" id="KW-1133">Transmembrane helix</keyword>
<proteinExistence type="predicted"/>
<reference evidence="2" key="1">
    <citation type="submission" date="2021-01" db="EMBL/GenBank/DDBJ databases">
        <authorList>
            <consortium name="Genoscope - CEA"/>
            <person name="William W."/>
        </authorList>
    </citation>
    <scope>NUCLEOTIDE SEQUENCE</scope>
</reference>
<keyword evidence="1" id="KW-0812">Transmembrane</keyword>
<gene>
    <name evidence="2" type="ORF">PSON_ATCC_30995.1.T0010335</name>
</gene>
<keyword evidence="1" id="KW-0472">Membrane</keyword>
<name>A0A8S1JUN3_9CILI</name>
<dbReference type="EMBL" id="CAJJDN010000001">
    <property type="protein sequence ID" value="CAD8045887.1"/>
    <property type="molecule type" value="Genomic_DNA"/>
</dbReference>
<feature type="transmembrane region" description="Helical" evidence="1">
    <location>
        <begin position="69"/>
        <end position="86"/>
    </location>
</feature>
<evidence type="ECO:0000313" key="3">
    <source>
        <dbReference type="Proteomes" id="UP000692954"/>
    </source>
</evidence>
<organism evidence="2 3">
    <name type="scientific">Paramecium sonneborni</name>
    <dbReference type="NCBI Taxonomy" id="65129"/>
    <lineage>
        <taxon>Eukaryota</taxon>
        <taxon>Sar</taxon>
        <taxon>Alveolata</taxon>
        <taxon>Ciliophora</taxon>
        <taxon>Intramacronucleata</taxon>
        <taxon>Oligohymenophorea</taxon>
        <taxon>Peniculida</taxon>
        <taxon>Parameciidae</taxon>
        <taxon>Paramecium</taxon>
    </lineage>
</organism>
<dbReference type="Proteomes" id="UP000692954">
    <property type="component" value="Unassembled WGS sequence"/>
</dbReference>
<comment type="caution">
    <text evidence="2">The sequence shown here is derived from an EMBL/GenBank/DDBJ whole genome shotgun (WGS) entry which is preliminary data.</text>
</comment>